<evidence type="ECO:0000256" key="3">
    <source>
        <dbReference type="ARBA" id="ARBA00022475"/>
    </source>
</evidence>
<keyword evidence="10" id="KW-1185">Reference proteome</keyword>
<dbReference type="PANTHER" id="PTHR43820">
    <property type="entry name" value="HIGH-AFFINITY BRANCHED-CHAIN AMINO ACID TRANSPORT ATP-BINDING PROTEIN LIVF"/>
    <property type="match status" value="1"/>
</dbReference>
<keyword evidence="5 9" id="KW-0067">ATP-binding</keyword>
<dbReference type="PROSITE" id="PS50893">
    <property type="entry name" value="ABC_TRANSPORTER_2"/>
    <property type="match status" value="1"/>
</dbReference>
<keyword evidence="4" id="KW-0547">Nucleotide-binding</keyword>
<dbReference type="InterPro" id="IPR003593">
    <property type="entry name" value="AAA+_ATPase"/>
</dbReference>
<dbReference type="PROSITE" id="PS00211">
    <property type="entry name" value="ABC_TRANSPORTER_1"/>
    <property type="match status" value="1"/>
</dbReference>
<proteinExistence type="inferred from homology"/>
<dbReference type="Proteomes" id="UP001214170">
    <property type="component" value="Chromosome"/>
</dbReference>
<name>A0ABY8GZ53_9BURK</name>
<feature type="region of interest" description="Disordered" evidence="7">
    <location>
        <begin position="245"/>
        <end position="264"/>
    </location>
</feature>
<keyword evidence="3" id="KW-1003">Cell membrane</keyword>
<dbReference type="InterPro" id="IPR052156">
    <property type="entry name" value="BCAA_Transport_ATP-bd_LivF"/>
</dbReference>
<keyword evidence="3" id="KW-0472">Membrane</keyword>
<gene>
    <name evidence="9" type="ORF">P8T11_07805</name>
</gene>
<protein>
    <submittedName>
        <fullName evidence="9">ABC transporter ATP-binding protein</fullName>
    </submittedName>
</protein>
<evidence type="ECO:0000313" key="10">
    <source>
        <dbReference type="Proteomes" id="UP001214170"/>
    </source>
</evidence>
<evidence type="ECO:0000313" key="9">
    <source>
        <dbReference type="EMBL" id="WFP09773.1"/>
    </source>
</evidence>
<dbReference type="InterPro" id="IPR017871">
    <property type="entry name" value="ABC_transporter-like_CS"/>
</dbReference>
<evidence type="ECO:0000256" key="4">
    <source>
        <dbReference type="ARBA" id="ARBA00022741"/>
    </source>
</evidence>
<sequence length="264" mass="28073">MNDTPASLLEVEGLTVRYGAGPVVHGIDLSVGAATVVALLGANGAGKSSTLRAIAGLEPAQGRIRLDGQDISGLSAAQRFRRGIVYVPEGRAIVTDLTVAENLILGSYFVDARTRARREQMVMDFFPEIAGRRNAPAGLLSGGEQQMLAIGRGLMSGPRLLLLDEPSLGLAPLLVARVYERLAVIQREQQLAALLVEQSFHVAAKLAVHAWVLRHGHIVGTLDEQALRSREGRQQAIDAYLGARQTAQAAAQTPSQSPSQTHPA</sequence>
<evidence type="ECO:0000256" key="5">
    <source>
        <dbReference type="ARBA" id="ARBA00022840"/>
    </source>
</evidence>
<dbReference type="SMART" id="SM00382">
    <property type="entry name" value="AAA"/>
    <property type="match status" value="1"/>
</dbReference>
<dbReference type="Pfam" id="PF00005">
    <property type="entry name" value="ABC_tran"/>
    <property type="match status" value="1"/>
</dbReference>
<evidence type="ECO:0000256" key="1">
    <source>
        <dbReference type="ARBA" id="ARBA00005417"/>
    </source>
</evidence>
<dbReference type="InterPro" id="IPR003439">
    <property type="entry name" value="ABC_transporter-like_ATP-bd"/>
</dbReference>
<evidence type="ECO:0000256" key="2">
    <source>
        <dbReference type="ARBA" id="ARBA00022448"/>
    </source>
</evidence>
<evidence type="ECO:0000256" key="7">
    <source>
        <dbReference type="SAM" id="MobiDB-lite"/>
    </source>
</evidence>
<comment type="similarity">
    <text evidence="1">Belongs to the ABC transporter superfamily.</text>
</comment>
<dbReference type="RefSeq" id="WP_268077482.1">
    <property type="nucleotide sequence ID" value="NZ_CP106885.1"/>
</dbReference>
<keyword evidence="2" id="KW-0813">Transport</keyword>
<feature type="domain" description="ABC transporter" evidence="8">
    <location>
        <begin position="9"/>
        <end position="240"/>
    </location>
</feature>
<dbReference type="InterPro" id="IPR027417">
    <property type="entry name" value="P-loop_NTPase"/>
</dbReference>
<dbReference type="GO" id="GO:0005524">
    <property type="term" value="F:ATP binding"/>
    <property type="evidence" value="ECO:0007669"/>
    <property type="project" value="UniProtKB-KW"/>
</dbReference>
<reference evidence="9 10" key="1">
    <citation type="submission" date="2023-03" db="EMBL/GenBank/DDBJ databases">
        <title>Achromobacter spanius LIG8.</title>
        <authorList>
            <person name="Shrestha S."/>
        </authorList>
    </citation>
    <scope>NUCLEOTIDE SEQUENCE [LARGE SCALE GENOMIC DNA]</scope>
    <source>
        <strain evidence="9 10">LIG8</strain>
    </source>
</reference>
<dbReference type="SUPFAM" id="SSF52540">
    <property type="entry name" value="P-loop containing nucleoside triphosphate hydrolases"/>
    <property type="match status" value="1"/>
</dbReference>
<dbReference type="CDD" id="cd03224">
    <property type="entry name" value="ABC_TM1139_LivF_branched"/>
    <property type="match status" value="1"/>
</dbReference>
<organism evidence="9 10">
    <name type="scientific">Achromobacter spanius</name>
    <dbReference type="NCBI Taxonomy" id="217203"/>
    <lineage>
        <taxon>Bacteria</taxon>
        <taxon>Pseudomonadati</taxon>
        <taxon>Pseudomonadota</taxon>
        <taxon>Betaproteobacteria</taxon>
        <taxon>Burkholderiales</taxon>
        <taxon>Alcaligenaceae</taxon>
        <taxon>Achromobacter</taxon>
    </lineage>
</organism>
<dbReference type="PANTHER" id="PTHR43820:SF4">
    <property type="entry name" value="HIGH-AFFINITY BRANCHED-CHAIN AMINO ACID TRANSPORT ATP-BINDING PROTEIN LIVF"/>
    <property type="match status" value="1"/>
</dbReference>
<accession>A0ABY8GZ53</accession>
<evidence type="ECO:0000256" key="6">
    <source>
        <dbReference type="ARBA" id="ARBA00022970"/>
    </source>
</evidence>
<evidence type="ECO:0000259" key="8">
    <source>
        <dbReference type="PROSITE" id="PS50893"/>
    </source>
</evidence>
<keyword evidence="6" id="KW-0029">Amino-acid transport</keyword>
<dbReference type="EMBL" id="CP121261">
    <property type="protein sequence ID" value="WFP09773.1"/>
    <property type="molecule type" value="Genomic_DNA"/>
</dbReference>
<dbReference type="Gene3D" id="3.40.50.300">
    <property type="entry name" value="P-loop containing nucleotide triphosphate hydrolases"/>
    <property type="match status" value="1"/>
</dbReference>